<organism evidence="10 11">
    <name type="scientific">Deinococcus irradiatisoli</name>
    <dbReference type="NCBI Taxonomy" id="2202254"/>
    <lineage>
        <taxon>Bacteria</taxon>
        <taxon>Thermotogati</taxon>
        <taxon>Deinococcota</taxon>
        <taxon>Deinococci</taxon>
        <taxon>Deinococcales</taxon>
        <taxon>Deinococcaceae</taxon>
        <taxon>Deinococcus</taxon>
    </lineage>
</organism>
<dbReference type="InterPro" id="IPR050057">
    <property type="entry name" value="Prokaryotic/Mito_RF"/>
</dbReference>
<dbReference type="SUPFAM" id="SSF75620">
    <property type="entry name" value="Release factor"/>
    <property type="match status" value="1"/>
</dbReference>
<reference evidence="10 11" key="1">
    <citation type="submission" date="2018-05" db="EMBL/GenBank/DDBJ databases">
        <title>Complete Genome Sequence of Deinococcus sp. strain 17bor-2.</title>
        <authorList>
            <person name="Srinivasan S."/>
        </authorList>
    </citation>
    <scope>NUCLEOTIDE SEQUENCE [LARGE SCALE GENOMIC DNA]</scope>
    <source>
        <strain evidence="10 11">17bor-2</strain>
    </source>
</reference>
<evidence type="ECO:0000256" key="6">
    <source>
        <dbReference type="HAMAP-Rule" id="MF_00093"/>
    </source>
</evidence>
<feature type="region of interest" description="Disordered" evidence="8">
    <location>
        <begin position="307"/>
        <end position="334"/>
    </location>
</feature>
<dbReference type="HAMAP" id="MF_00093">
    <property type="entry name" value="Rel_fac_1"/>
    <property type="match status" value="1"/>
</dbReference>
<keyword evidence="7" id="KW-0175">Coiled coil</keyword>
<dbReference type="InterPro" id="IPR045853">
    <property type="entry name" value="Pep_chain_release_fac_I_sf"/>
</dbReference>
<evidence type="ECO:0000256" key="4">
    <source>
        <dbReference type="ARBA" id="ARBA00022490"/>
    </source>
</evidence>
<dbReference type="GO" id="GO:0016149">
    <property type="term" value="F:translation release factor activity, codon specific"/>
    <property type="evidence" value="ECO:0007669"/>
    <property type="project" value="UniProtKB-UniRule"/>
</dbReference>
<dbReference type="Gene3D" id="3.30.160.20">
    <property type="match status" value="1"/>
</dbReference>
<dbReference type="Pfam" id="PF00472">
    <property type="entry name" value="RF-1"/>
    <property type="match status" value="1"/>
</dbReference>
<evidence type="ECO:0000259" key="9">
    <source>
        <dbReference type="PROSITE" id="PS00745"/>
    </source>
</evidence>
<dbReference type="KEGG" id="dez:DKM44_11350"/>
<sequence>MHDLCVHLPPSPDRLSGRSAVLRPSLSARLSELAHEYDLTLRQLADPEVLTDSRRLVKLTRRQRELEPVTALYREDQALAESEAQARDLLADPEMRELAEADLKASRQRRSEIAGELEVLLLPTDPDDAKDVILEIRAGAGGDEAGLFAADLLRLYERYLSERGFKLSILDESVSSLGGFSRVTAEVRGDYAYRTLKFERGVHRVQRIPATETQGRIHTSTVTVAVLPVAEPSEVQLDLSDVRLDVYRSQGAGGQGVNTTDSAVRAVYKAGTPEEIVVVCQETRSQIKNREKAIEVLRTRLAEREREAFESSRSESRAAQVGSGERSEKVRTYNYPQNRVTDHRLGGDDKNFALDSVMNGALGGVLEALTQLEREALLASMTDGAA</sequence>
<dbReference type="GO" id="GO:0005737">
    <property type="term" value="C:cytoplasm"/>
    <property type="evidence" value="ECO:0007669"/>
    <property type="project" value="UniProtKB-SubCell"/>
</dbReference>
<dbReference type="NCBIfam" id="NF001859">
    <property type="entry name" value="PRK00591.1"/>
    <property type="match status" value="1"/>
</dbReference>
<dbReference type="FunFam" id="3.30.160.20:FF:000040">
    <property type="entry name" value="Peptide chain release factor 2"/>
    <property type="match status" value="1"/>
</dbReference>
<feature type="compositionally biased region" description="Basic and acidic residues" evidence="8">
    <location>
        <begin position="307"/>
        <end position="316"/>
    </location>
</feature>
<proteinExistence type="inferred from homology"/>
<evidence type="ECO:0000256" key="7">
    <source>
        <dbReference type="SAM" id="Coils"/>
    </source>
</evidence>
<evidence type="ECO:0000256" key="2">
    <source>
        <dbReference type="ARBA" id="ARBA00010835"/>
    </source>
</evidence>
<evidence type="ECO:0000256" key="3">
    <source>
        <dbReference type="ARBA" id="ARBA00022481"/>
    </source>
</evidence>
<keyword evidence="5 6" id="KW-0648">Protein biosynthesis</keyword>
<comment type="similarity">
    <text evidence="2 6">Belongs to the prokaryotic/mitochondrial release factor family.</text>
</comment>
<dbReference type="Pfam" id="PF03462">
    <property type="entry name" value="PCRF"/>
    <property type="match status" value="1"/>
</dbReference>
<dbReference type="InterPro" id="IPR004373">
    <property type="entry name" value="RF-1"/>
</dbReference>
<keyword evidence="11" id="KW-1185">Reference proteome</keyword>
<keyword evidence="3 6" id="KW-0488">Methylation</keyword>
<evidence type="ECO:0000256" key="5">
    <source>
        <dbReference type="ARBA" id="ARBA00022917"/>
    </source>
</evidence>
<dbReference type="InterPro" id="IPR005139">
    <property type="entry name" value="PCRF"/>
</dbReference>
<feature type="domain" description="Prokaryotic-type class I peptide chain release factors" evidence="9">
    <location>
        <begin position="248"/>
        <end position="264"/>
    </location>
</feature>
<evidence type="ECO:0000256" key="8">
    <source>
        <dbReference type="SAM" id="MobiDB-lite"/>
    </source>
</evidence>
<dbReference type="SMART" id="SM00937">
    <property type="entry name" value="PCRF"/>
    <property type="match status" value="1"/>
</dbReference>
<evidence type="ECO:0000313" key="10">
    <source>
        <dbReference type="EMBL" id="AWN23749.1"/>
    </source>
</evidence>
<dbReference type="PANTHER" id="PTHR43804:SF7">
    <property type="entry name" value="LD18447P"/>
    <property type="match status" value="1"/>
</dbReference>
<dbReference type="AlphaFoldDB" id="A0A2Z3JLJ3"/>
<comment type="subcellular location">
    <subcellularLocation>
        <location evidence="6">Cytoplasm</location>
    </subcellularLocation>
</comment>
<dbReference type="Gene3D" id="3.30.70.1660">
    <property type="match status" value="2"/>
</dbReference>
<dbReference type="Gene3D" id="6.10.140.1950">
    <property type="match status" value="1"/>
</dbReference>
<dbReference type="EMBL" id="CP029494">
    <property type="protein sequence ID" value="AWN23749.1"/>
    <property type="molecule type" value="Genomic_DNA"/>
</dbReference>
<comment type="PTM">
    <text evidence="6">Methylated by PrmC. Methylation increases the termination efficiency of RF1.</text>
</comment>
<dbReference type="InterPro" id="IPR000352">
    <property type="entry name" value="Pep_chain_release_fac_I"/>
</dbReference>
<dbReference type="Proteomes" id="UP000245368">
    <property type="component" value="Chromosome"/>
</dbReference>
<dbReference type="PANTHER" id="PTHR43804">
    <property type="entry name" value="LD18447P"/>
    <property type="match status" value="1"/>
</dbReference>
<name>A0A2Z3JLJ3_9DEIO</name>
<keyword evidence="4 6" id="KW-0963">Cytoplasm</keyword>
<protein>
    <recommendedName>
        <fullName evidence="6">Peptide chain release factor 1</fullName>
        <shortName evidence="6">RF-1</shortName>
    </recommendedName>
</protein>
<feature type="modified residue" description="N5-methylglutamine" evidence="6">
    <location>
        <position position="255"/>
    </location>
</feature>
<accession>A0A2Z3JLJ3</accession>
<evidence type="ECO:0000256" key="1">
    <source>
        <dbReference type="ARBA" id="ARBA00002986"/>
    </source>
</evidence>
<evidence type="ECO:0000313" key="11">
    <source>
        <dbReference type="Proteomes" id="UP000245368"/>
    </source>
</evidence>
<dbReference type="OrthoDB" id="9806673at2"/>
<feature type="coiled-coil region" evidence="7">
    <location>
        <begin position="280"/>
        <end position="307"/>
    </location>
</feature>
<dbReference type="PROSITE" id="PS00745">
    <property type="entry name" value="RF_PROK_I"/>
    <property type="match status" value="1"/>
</dbReference>
<comment type="function">
    <text evidence="1 6">Peptide chain release factor 1 directs the termination of translation in response to the peptide chain termination codons UAG and UAA.</text>
</comment>
<dbReference type="FunFam" id="3.30.70.1660:FF:000002">
    <property type="entry name" value="Peptide chain release factor 1"/>
    <property type="match status" value="1"/>
</dbReference>
<gene>
    <name evidence="6" type="primary">prfA</name>
    <name evidence="10" type="ORF">DKM44_11350</name>
</gene>